<dbReference type="Proteomes" id="UP000318431">
    <property type="component" value="Unassembled WGS sequence"/>
</dbReference>
<feature type="compositionally biased region" description="Low complexity" evidence="1">
    <location>
        <begin position="17"/>
        <end position="32"/>
    </location>
</feature>
<evidence type="ECO:0000256" key="1">
    <source>
        <dbReference type="SAM" id="MobiDB-lite"/>
    </source>
</evidence>
<feature type="compositionally biased region" description="Polar residues" evidence="1">
    <location>
        <begin position="1"/>
        <end position="16"/>
    </location>
</feature>
<dbReference type="AlphaFoldDB" id="A0A562RJW9"/>
<dbReference type="RefSeq" id="WP_145647123.1">
    <property type="nucleotide sequence ID" value="NZ_VLLB01000001.1"/>
</dbReference>
<dbReference type="EMBL" id="VLLB01000001">
    <property type="protein sequence ID" value="TWI69357.1"/>
    <property type="molecule type" value="Genomic_DNA"/>
</dbReference>
<name>A0A562RJW9_9BURK</name>
<protein>
    <submittedName>
        <fullName evidence="2">Uncharacterized protein</fullName>
    </submittedName>
</protein>
<proteinExistence type="predicted"/>
<feature type="compositionally biased region" description="Polar residues" evidence="1">
    <location>
        <begin position="151"/>
        <end position="172"/>
    </location>
</feature>
<feature type="region of interest" description="Disordered" evidence="1">
    <location>
        <begin position="64"/>
        <end position="86"/>
    </location>
</feature>
<feature type="compositionally biased region" description="Low complexity" evidence="1">
    <location>
        <begin position="64"/>
        <end position="85"/>
    </location>
</feature>
<reference evidence="2 3" key="1">
    <citation type="journal article" date="2015" name="Stand. Genomic Sci.">
        <title>Genomic Encyclopedia of Bacterial and Archaeal Type Strains, Phase III: the genomes of soil and plant-associated and newly described type strains.</title>
        <authorList>
            <person name="Whitman W.B."/>
            <person name="Woyke T."/>
            <person name="Klenk H.P."/>
            <person name="Zhou Y."/>
            <person name="Lilburn T.G."/>
            <person name="Beck B.J."/>
            <person name="De Vos P."/>
            <person name="Vandamme P."/>
            <person name="Eisen J.A."/>
            <person name="Garrity G."/>
            <person name="Hugenholtz P."/>
            <person name="Kyrpides N.C."/>
        </authorList>
    </citation>
    <scope>NUCLEOTIDE SEQUENCE [LARGE SCALE GENOMIC DNA]</scope>
    <source>
        <strain evidence="2 3">CGMCC 1.10822</strain>
    </source>
</reference>
<evidence type="ECO:0000313" key="2">
    <source>
        <dbReference type="EMBL" id="TWI69357.1"/>
    </source>
</evidence>
<dbReference type="OrthoDB" id="8759968at2"/>
<sequence>MSINSLTTSAASQLAYTSRVSGTSSTSSTSSSQAVRQAPPARPDDGGGLIGAIADALKSIGVASTEDTSTASTDGTTSSSDTTSTGNAAQALGTFLESLMGALHAQNAGSGSDAGDGGTPPYGEPPQGGPGMGGGPGKLSSDLESLIASLSEGTGNTDSQSATESTGTDSTVGTLQSTFKDLLSALGSDSADATTQLTSFLQSLSSKLPSAGSTGNLINTSA</sequence>
<keyword evidence="3" id="KW-1185">Reference proteome</keyword>
<accession>A0A562RJW9</accession>
<evidence type="ECO:0000313" key="3">
    <source>
        <dbReference type="Proteomes" id="UP000318431"/>
    </source>
</evidence>
<organism evidence="2 3">
    <name type="scientific">Pseudoduganella lurida</name>
    <dbReference type="NCBI Taxonomy" id="1036180"/>
    <lineage>
        <taxon>Bacteria</taxon>
        <taxon>Pseudomonadati</taxon>
        <taxon>Pseudomonadota</taxon>
        <taxon>Betaproteobacteria</taxon>
        <taxon>Burkholderiales</taxon>
        <taxon>Oxalobacteraceae</taxon>
        <taxon>Telluria group</taxon>
        <taxon>Pseudoduganella</taxon>
    </lineage>
</organism>
<gene>
    <name evidence="2" type="ORF">IP91_00425</name>
</gene>
<feature type="region of interest" description="Disordered" evidence="1">
    <location>
        <begin position="106"/>
        <end position="172"/>
    </location>
</feature>
<comment type="caution">
    <text evidence="2">The sequence shown here is derived from an EMBL/GenBank/DDBJ whole genome shotgun (WGS) entry which is preliminary data.</text>
</comment>
<feature type="region of interest" description="Disordered" evidence="1">
    <location>
        <begin position="1"/>
        <end position="52"/>
    </location>
</feature>